<comment type="caution">
    <text evidence="6">The sequence shown here is derived from an EMBL/GenBank/DDBJ whole genome shotgun (WGS) entry which is preliminary data.</text>
</comment>
<dbReference type="Proteomes" id="UP001595833">
    <property type="component" value="Unassembled WGS sequence"/>
</dbReference>
<dbReference type="InterPro" id="IPR006162">
    <property type="entry name" value="Ppantetheine_attach_site"/>
</dbReference>
<dbReference type="PANTHER" id="PTHR45527">
    <property type="entry name" value="NONRIBOSOMAL PEPTIDE SYNTHETASE"/>
    <property type="match status" value="1"/>
</dbReference>
<evidence type="ECO:0000313" key="7">
    <source>
        <dbReference type="Proteomes" id="UP001595833"/>
    </source>
</evidence>
<dbReference type="InterPro" id="IPR010071">
    <property type="entry name" value="AA_adenyl_dom"/>
</dbReference>
<name>A0ABV9XSN5_9PSEU</name>
<evidence type="ECO:0000256" key="3">
    <source>
        <dbReference type="ARBA" id="ARBA00022553"/>
    </source>
</evidence>
<dbReference type="NCBIfam" id="NF003417">
    <property type="entry name" value="PRK04813.1"/>
    <property type="match status" value="3"/>
</dbReference>
<dbReference type="EMBL" id="JBHSJB010000006">
    <property type="protein sequence ID" value="MFC5053404.1"/>
    <property type="molecule type" value="Genomic_DNA"/>
</dbReference>
<dbReference type="Gene3D" id="1.10.1200.10">
    <property type="entry name" value="ACP-like"/>
    <property type="match status" value="2"/>
</dbReference>
<sequence>MSEAIPLSFTQRRLWFLSRVEPGPTYNIPLALRLRGALDVPALRAALADVVDRHEVLRTAYPEVGGEPRQEVRRDVPELPVVPVPPDGLTGALDAAARHTFDLTAAPPVLTRLFEVDEQDHVLLVVLHHVAGDGGSTGPLTRDLAAAYAARLAGRAPEFAELPVQYADYTFWQQDVLGDPDDPGSRFGAQVAHWARALADLPEEVGFPADRPRAAVAGHRGDSVPVDVPAAVHRALLDLAADTGASLFMVVQAAVAALLTRHGGGTDVPFGTAVAGRTDEALEDLVGFFVNTLVLRTDTSGDPAFRELVARVREADLTAFAHQDVPFERVVEELNPPRSLSRHPLFQVMLVHAAEGDGRLDLPGLEVEAVPLGTGAVKFDMTLGVRERPAAGGLRVNWDYAADLFDRGTVAALGRRLVRLLTAVAADPDAPISALPLLDRDEVAELTRPAGDPVPGCVHELFAARAARTPDATALVGDDGRVTYGELDRWANRVAHHLLELGVRPGAVVGVHLDRGPELVAALLGVLKAGGCYTLLDTAFPADRLRSAARRAGVGVVVGAPVDGLGARCADADPAGPDHDPGVAVDPRDPAVVMFTSGSTGEPKGVLAPHRAVVATLTGQDYAEFDADQVWLQAAPVSWDAFGTELFGPLLHGGTCVLHPAGPPDPDAIARLVAEHGVTVFKASASLFNHVLDEHPGVFATVRRAMTGGEPASAAHAAKALREHGHVRLTNGYGPAESMGYSTAHEITAADLDRRSVPIGRPVAGKHGYVLDARLRLVPPGGVGELHLAGAGLALGYLGAPGATAERFVADPFRAGERMYRTGDLVRLRPDGVLEYAGRADEQVKIRGFRVEPAEVQAAVLAHRGVTSSAVVVREDLPGDKRLVAYVVGAVAPAEVRAHVAGLLPEHLVPAAVVVLDELPRTPNGKLDRRALPAPDYASVGSGDEPRTPREEILCGLFARVLGLAPVGAEDGFFDLGGHSLLATRLISRVRAALGVELGIRDLFTAPTPRGLAARLGSAGSARPALRPAERPDPLPLSHAQQRLWVLDQVHRGSTAYNSPWALRLRGALDVDALRAALTDVVDRHESLRTVFPEVDGAPVQRVLGAAPDLVVAPVPADEVDAAVAAASAHAFDLAAEPPLRAHLLAVAPGEHVLVLVLHHIASDGWSKGPLLRDLTTAYAARLAGAAPDWAPLPVQYADYALWQRELLGVEDDPDSLVAGQLRFWREALAGAPDQLDLPTDRPRPAVPSGRGGLVVTEFGAEVRGAVRELAAATGSTAFMVLHAGLAALLTRLGAGTDLPIGSPVAGRTDEALDDAVGFFVNTLVLRTDTSGDPTFTELLARVRDTDLAAFDHQDVPFERVVEELNPVRSLSRHPLFQVTLVLQNAGGGDGPALPGLDVDPVSAWTGTAKFDLALAVAEDEVLTANLEYSADLFDEGTARSLLERLGRLLTAAAADPQTRLGALDVHAPGERRRLLEGWNDTAVPAGDWVPVPDQVARRAAETPGAFAVDELTYAGLDAAANRVARHLLDLGVRPGDPVGVCLRRSPTGIAALLGVLKAGAAYLPLDPDYPAERLAYVLADAAAPVVLTERALRDRVTAPEVVCLDELPTAPTGPVAVPVGPADAAYVIYTSGSTGRPKGVVVDHGGLADLCAWHVREYAITPADRAAQVASQGFDAAVWEIWPYLVAGARLHLPDARTLADGDELVRWIARRRLTACFLPTPRLELVLDDLAAAGTSLRVVLTGGDALRRRPPAGTPFRLVNHYGPTEFSVVATGAVVSPEDRADVPPPIGGPVDNTRAYVLDARLEPVPVGVVGELYLAGAGLARGYHGRPGLTAERFTACPFGAPGERMYRTGDLVRRRVDGALEFAGRADQQVKVRGFRIELGEVEAVLAGHPAVAHAAVVVREDRPGLKALVGYVVPRGPLDVAELRAHLGAVLPEHMVPAALVVLDALPLTANGKLDRKALPAPDPTTGSRPPRTPREEILCGLFAELLGVPGVGLDDDFFDLGGHSLLATRLVSRVRTTLGVELAVADLFANPTVAGLGSCLDRGVAARTAPRPVDRPDAVPLSFAQRRLWFVNRLDDRNPSYAVPVALRLRGELDVDALRAALADVVDRHESLRTVFPEVDGAPVQRVLDVVPPLALLDRAPEDLAAALRPLVATPFDLTSDVPLRTALVRLGAEEHVLALVLHHIAGDGWSLGPLLRDLTTAYTARVGGAAPGWEPLPLQYADYALWQHEELGSEDDPGSPLARQLAFWTGALAGAPDELELPADRPRPSSSAQTAGHVPVRWDAELHRGVLALARRTRTTPFMVFQAAFAALLTRLGAGTDVPIGTPVAGRPDEVLDDLVGFFVNTLVLRTDTSGDPTFTELLARVREFDLAAYANQDVPFERLVERLNPPRSLARHPLCQVLLTVQNTGDAALELPGVAVEPTPVSSGTSAFDLSLGLRETRDADGAPAGLDGALAYREDLFDEATARSLVDRLARVLAAAVADPGARPGEVDVLGADERGHVLDTWNDTARPVPDVTLPELFAAQVRRTPDAVALVADDGTALTYAEFDARVDRLARALRGRGAGPERVVAVVLPRSVDLVVALHAVQRAGAAYLPVDPDYPADRVAFMLADAKPVLVLDEEALRGLGAGVAGPLPTVLGDHPAYVIYTSGSTGRPKGVVVTHRAIVNRLLWMQDEYRLTPDDRVLQKTPSSFDVSVWEFFWPFQVGAALVVARPDGHRDPAYLAELVRRERVTTAHFVPSMLEAFTAHLEESGERCPGLARVVCSGEALPTALARRFAAVCGAGLHNLYGPTEAAVDVTAHAFAGAEATATVPIGRPVWNTAVYVLDERLRPVPPGVPGELYLAGVQLARGYHDRPSLTAQRFVASPFGAPGSRLYRTGDVVRWCGEGVLEYLSRADDQVKIRGLRIEPDEIAGVLQDHPDVARAAVVARPFGPGDLRLVAYVVGTADPAALKAHAASRLPAHMVPWAVVELDELPLTPSGKLDRKALPAPPSVAAAPGREPSTPAERVLAGLFAEVLGVPVVGVDDGFFDLGGHSLLATRLVARIGAELGVRPAVRVVFEAPTVAALAERLGRDRPGAGDPLAVLLPLREAGTRPPLFCVHPAAGIGWVYTGLLRHLPDRPVHALQSRGLFQPDALPASLDEVVKDYLEQVRAVQPTGPYSLLGWSFGANVAHAMAAALREEGEEVALLALLDGYPTRSTGEVFSPRDPEVLAALLRSLGHRAEPAPRSPAEFRDRLAGGPLADADPDRLAEVFAANLTLMTTGTTARFDGDVLFFTATADKADGSPVPADWLAHVTGGVEEHRVDCRHGELTRPEPLAAVAAVLADRL</sequence>
<feature type="domain" description="Carrier" evidence="5">
    <location>
        <begin position="3014"/>
        <end position="3089"/>
    </location>
</feature>
<protein>
    <submittedName>
        <fullName evidence="6">Amino acid adenylation domain-containing protein</fullName>
    </submittedName>
</protein>
<dbReference type="InterPro" id="IPR042099">
    <property type="entry name" value="ANL_N_sf"/>
</dbReference>
<dbReference type="PANTHER" id="PTHR45527:SF1">
    <property type="entry name" value="FATTY ACID SYNTHASE"/>
    <property type="match status" value="1"/>
</dbReference>
<dbReference type="Gene3D" id="3.40.50.980">
    <property type="match status" value="2"/>
</dbReference>
<dbReference type="SUPFAM" id="SSF47336">
    <property type="entry name" value="ACP-like"/>
    <property type="match status" value="3"/>
</dbReference>
<evidence type="ECO:0000259" key="5">
    <source>
        <dbReference type="PROSITE" id="PS50075"/>
    </source>
</evidence>
<dbReference type="InterPro" id="IPR045851">
    <property type="entry name" value="AMP-bd_C_sf"/>
</dbReference>
<dbReference type="Gene3D" id="3.30.300.30">
    <property type="match status" value="3"/>
</dbReference>
<evidence type="ECO:0000313" key="6">
    <source>
        <dbReference type="EMBL" id="MFC5053404.1"/>
    </source>
</evidence>
<gene>
    <name evidence="6" type="ORF">ACFPFM_06475</name>
</gene>
<feature type="region of interest" description="Disordered" evidence="4">
    <location>
        <begin position="2994"/>
        <end position="3015"/>
    </location>
</feature>
<dbReference type="InterPro" id="IPR025110">
    <property type="entry name" value="AMP-bd_C"/>
</dbReference>
<dbReference type="SUPFAM" id="SSF52777">
    <property type="entry name" value="CoA-dependent acyltransferases"/>
    <property type="match status" value="6"/>
</dbReference>
<dbReference type="InterPro" id="IPR000873">
    <property type="entry name" value="AMP-dep_synth/lig_dom"/>
</dbReference>
<feature type="domain" description="Carrier" evidence="5">
    <location>
        <begin position="945"/>
        <end position="1020"/>
    </location>
</feature>
<dbReference type="Gene3D" id="3.30.559.30">
    <property type="entry name" value="Nonribosomal peptide synthetase, condensation domain"/>
    <property type="match status" value="3"/>
</dbReference>
<dbReference type="Pfam" id="PF00668">
    <property type="entry name" value="Condensation"/>
    <property type="match status" value="3"/>
</dbReference>
<feature type="domain" description="Carrier" evidence="5">
    <location>
        <begin position="1978"/>
        <end position="2053"/>
    </location>
</feature>
<dbReference type="PROSITE" id="PS00012">
    <property type="entry name" value="PHOSPHOPANTETHEINE"/>
    <property type="match status" value="3"/>
</dbReference>
<dbReference type="InterPro" id="IPR001242">
    <property type="entry name" value="Condensation_dom"/>
</dbReference>
<dbReference type="Gene3D" id="3.40.50.12780">
    <property type="entry name" value="N-terminal domain of ligase-like"/>
    <property type="match status" value="2"/>
</dbReference>
<dbReference type="CDD" id="cd17646">
    <property type="entry name" value="A_NRPS_AB3403-like"/>
    <property type="match status" value="1"/>
</dbReference>
<dbReference type="SUPFAM" id="SSF53474">
    <property type="entry name" value="alpha/beta-Hydrolases"/>
    <property type="match status" value="1"/>
</dbReference>
<comment type="cofactor">
    <cofactor evidence="1">
        <name>pantetheine 4'-phosphate</name>
        <dbReference type="ChEBI" id="CHEBI:47942"/>
    </cofactor>
</comment>
<keyword evidence="2" id="KW-0596">Phosphopantetheine</keyword>
<keyword evidence="7" id="KW-1185">Reference proteome</keyword>
<dbReference type="Pfam" id="PF00501">
    <property type="entry name" value="AMP-binding"/>
    <property type="match status" value="3"/>
</dbReference>
<feature type="region of interest" description="Disordered" evidence="4">
    <location>
        <begin position="2268"/>
        <end position="2288"/>
    </location>
</feature>
<dbReference type="CDD" id="cd19540">
    <property type="entry name" value="LCL_NRPS-like"/>
    <property type="match status" value="3"/>
</dbReference>
<dbReference type="InterPro" id="IPR001031">
    <property type="entry name" value="Thioesterase"/>
</dbReference>
<dbReference type="InterPro" id="IPR020845">
    <property type="entry name" value="AMP-binding_CS"/>
</dbReference>
<dbReference type="PROSITE" id="PS00455">
    <property type="entry name" value="AMP_BINDING"/>
    <property type="match status" value="3"/>
</dbReference>
<keyword evidence="3" id="KW-0597">Phosphoprotein</keyword>
<dbReference type="CDD" id="cd05930">
    <property type="entry name" value="A_NRPS"/>
    <property type="match status" value="1"/>
</dbReference>
<dbReference type="Pfam" id="PF00975">
    <property type="entry name" value="Thioesterase"/>
    <property type="match status" value="1"/>
</dbReference>
<organism evidence="6 7">
    <name type="scientific">Saccharothrix xinjiangensis</name>
    <dbReference type="NCBI Taxonomy" id="204798"/>
    <lineage>
        <taxon>Bacteria</taxon>
        <taxon>Bacillati</taxon>
        <taxon>Actinomycetota</taxon>
        <taxon>Actinomycetes</taxon>
        <taxon>Pseudonocardiales</taxon>
        <taxon>Pseudonocardiaceae</taxon>
        <taxon>Saccharothrix</taxon>
    </lineage>
</organism>
<dbReference type="InterPro" id="IPR009081">
    <property type="entry name" value="PP-bd_ACP"/>
</dbReference>
<dbReference type="Gene3D" id="2.30.38.10">
    <property type="entry name" value="Luciferase, Domain 3"/>
    <property type="match status" value="1"/>
</dbReference>
<evidence type="ECO:0000256" key="1">
    <source>
        <dbReference type="ARBA" id="ARBA00001957"/>
    </source>
</evidence>
<proteinExistence type="predicted"/>
<feature type="region of interest" description="Disordered" evidence="4">
    <location>
        <begin position="1962"/>
        <end position="1981"/>
    </location>
</feature>
<evidence type="ECO:0000256" key="4">
    <source>
        <dbReference type="SAM" id="MobiDB-lite"/>
    </source>
</evidence>
<dbReference type="SMART" id="SM00824">
    <property type="entry name" value="PKS_TE"/>
    <property type="match status" value="1"/>
</dbReference>
<dbReference type="RefSeq" id="WP_344038521.1">
    <property type="nucleotide sequence ID" value="NZ_BAAAKE010000011.1"/>
</dbReference>
<dbReference type="InterPro" id="IPR020806">
    <property type="entry name" value="PKS_PP-bd"/>
</dbReference>
<dbReference type="InterPro" id="IPR020802">
    <property type="entry name" value="TesA-like"/>
</dbReference>
<dbReference type="InterPro" id="IPR036736">
    <property type="entry name" value="ACP-like_sf"/>
</dbReference>
<dbReference type="InterPro" id="IPR029058">
    <property type="entry name" value="AB_hydrolase_fold"/>
</dbReference>
<dbReference type="SMART" id="SM00823">
    <property type="entry name" value="PKS_PP"/>
    <property type="match status" value="3"/>
</dbReference>
<dbReference type="CDD" id="cd12117">
    <property type="entry name" value="A_NRPS_Srf_like"/>
    <property type="match status" value="1"/>
</dbReference>
<reference evidence="7" key="1">
    <citation type="journal article" date="2019" name="Int. J. Syst. Evol. Microbiol.">
        <title>The Global Catalogue of Microorganisms (GCM) 10K type strain sequencing project: providing services to taxonomists for standard genome sequencing and annotation.</title>
        <authorList>
            <consortium name="The Broad Institute Genomics Platform"/>
            <consortium name="The Broad Institute Genome Sequencing Center for Infectious Disease"/>
            <person name="Wu L."/>
            <person name="Ma J."/>
        </authorList>
    </citation>
    <scope>NUCLEOTIDE SEQUENCE [LARGE SCALE GENOMIC DNA]</scope>
    <source>
        <strain evidence="7">KCTC 12848</strain>
    </source>
</reference>
<evidence type="ECO:0000256" key="2">
    <source>
        <dbReference type="ARBA" id="ARBA00022450"/>
    </source>
</evidence>
<dbReference type="InterPro" id="IPR023213">
    <property type="entry name" value="CAT-like_dom_sf"/>
</dbReference>
<accession>A0ABV9XSN5</accession>
<dbReference type="Pfam" id="PF13193">
    <property type="entry name" value="AMP-binding_C"/>
    <property type="match status" value="3"/>
</dbReference>
<dbReference type="SUPFAM" id="SSF56801">
    <property type="entry name" value="Acetyl-CoA synthetase-like"/>
    <property type="match status" value="3"/>
</dbReference>
<dbReference type="Gene3D" id="3.30.559.10">
    <property type="entry name" value="Chloramphenicol acetyltransferase-like domain"/>
    <property type="match status" value="3"/>
</dbReference>
<dbReference type="Pfam" id="PF00550">
    <property type="entry name" value="PP-binding"/>
    <property type="match status" value="3"/>
</dbReference>
<feature type="region of interest" description="Disordered" evidence="4">
    <location>
        <begin position="925"/>
        <end position="947"/>
    </location>
</feature>
<dbReference type="PROSITE" id="PS50075">
    <property type="entry name" value="CARRIER"/>
    <property type="match status" value="3"/>
</dbReference>
<dbReference type="NCBIfam" id="TIGR01733">
    <property type="entry name" value="AA-adenyl-dom"/>
    <property type="match status" value="3"/>
</dbReference>
<dbReference type="Gene3D" id="3.40.50.1820">
    <property type="entry name" value="alpha/beta hydrolase"/>
    <property type="match status" value="1"/>
</dbReference>